<accession>A0A5S4V6Y4</accession>
<feature type="signal peptide" evidence="2">
    <location>
        <begin position="1"/>
        <end position="24"/>
    </location>
</feature>
<dbReference type="PANTHER" id="PTHR21666:SF270">
    <property type="entry name" value="MUREIN HYDROLASE ACTIVATOR ENVC"/>
    <property type="match status" value="1"/>
</dbReference>
<gene>
    <name evidence="4" type="ORF">FYC51_08135</name>
</gene>
<dbReference type="CDD" id="cd12797">
    <property type="entry name" value="M23_peptidase"/>
    <property type="match status" value="1"/>
</dbReference>
<proteinExistence type="predicted"/>
<dbReference type="InterPro" id="IPR011055">
    <property type="entry name" value="Dup_hybrid_motif"/>
</dbReference>
<reference evidence="4 5" key="1">
    <citation type="submission" date="2019-08" db="EMBL/GenBank/DDBJ databases">
        <authorList>
            <person name="Hu J."/>
        </authorList>
    </citation>
    <scope>NUCLEOTIDE SEQUENCE [LARGE SCALE GENOMIC DNA]</scope>
    <source>
        <strain evidence="4 5">NEAU-184</strain>
    </source>
</reference>
<organism evidence="4 5">
    <name type="scientific">Agromyces mariniharenae</name>
    <dbReference type="NCBI Taxonomy" id="2604423"/>
    <lineage>
        <taxon>Bacteria</taxon>
        <taxon>Bacillati</taxon>
        <taxon>Actinomycetota</taxon>
        <taxon>Actinomycetes</taxon>
        <taxon>Micrococcales</taxon>
        <taxon>Microbacteriaceae</taxon>
        <taxon>Agromyces</taxon>
    </lineage>
</organism>
<dbReference type="InterPro" id="IPR016047">
    <property type="entry name" value="M23ase_b-sheet_dom"/>
</dbReference>
<keyword evidence="5" id="KW-1185">Reference proteome</keyword>
<evidence type="ECO:0000256" key="2">
    <source>
        <dbReference type="SAM" id="SignalP"/>
    </source>
</evidence>
<dbReference type="SUPFAM" id="SSF51261">
    <property type="entry name" value="Duplicated hybrid motif"/>
    <property type="match status" value="1"/>
</dbReference>
<evidence type="ECO:0000313" key="4">
    <source>
        <dbReference type="EMBL" id="TYL53613.1"/>
    </source>
</evidence>
<protein>
    <submittedName>
        <fullName evidence="4">M23 family metallopeptidase</fullName>
    </submittedName>
</protein>
<evidence type="ECO:0000259" key="3">
    <source>
        <dbReference type="Pfam" id="PF01551"/>
    </source>
</evidence>
<dbReference type="GO" id="GO:0004222">
    <property type="term" value="F:metalloendopeptidase activity"/>
    <property type="evidence" value="ECO:0007669"/>
    <property type="project" value="TreeGrafter"/>
</dbReference>
<dbReference type="PROSITE" id="PS51257">
    <property type="entry name" value="PROKAR_LIPOPROTEIN"/>
    <property type="match status" value="1"/>
</dbReference>
<dbReference type="AlphaFoldDB" id="A0A5S4V6Y4"/>
<feature type="domain" description="M23ase beta-sheet core" evidence="3">
    <location>
        <begin position="264"/>
        <end position="356"/>
    </location>
</feature>
<name>A0A5S4V6Y4_9MICO</name>
<evidence type="ECO:0000256" key="1">
    <source>
        <dbReference type="SAM" id="MobiDB-lite"/>
    </source>
</evidence>
<feature type="region of interest" description="Disordered" evidence="1">
    <location>
        <begin position="33"/>
        <end position="59"/>
    </location>
</feature>
<dbReference type="Proteomes" id="UP000325243">
    <property type="component" value="Unassembled WGS sequence"/>
</dbReference>
<dbReference type="RefSeq" id="WP_148733080.1">
    <property type="nucleotide sequence ID" value="NZ_VSSB01000001.1"/>
</dbReference>
<dbReference type="Gene3D" id="2.70.70.10">
    <property type="entry name" value="Glucose Permease (Domain IIA)"/>
    <property type="match status" value="1"/>
</dbReference>
<sequence>MRARTFLITSVAVAVLLTSTACTGFDQTGFFGTTGTTGASEPPPTETPAASAPPSEPTDQVSAILVQPIQDALVVLGSDEMEHVEYELLVVNVFSDPVTLMRVTVIGPDGEELQQVEGGTLAAATQELFTKAASPVVAPSAAVSVDVDLILPPGEVPARVTHRIDYTLPADSAGAVIVDDTIVHGPEVAIDRTDATVIRPPVAGDDWVVTTACCSPNVHRDLRLAIDGRRIATAETFAVDWARMQDDRLYEGDGSRNEQYYTFGEELYAVADGTVVAINEGVAESAPLVAQSPEAKSGFGGNYVIIEIDDDVYAAYEHVQADSITVEVGDTVETGDVIGRLGNTGPSLGPHLHFGLLDRPDLFAGRSLPFVLDEFTMVGTLDFDASDGTTS</sequence>
<keyword evidence="2" id="KW-0732">Signal</keyword>
<evidence type="ECO:0000313" key="5">
    <source>
        <dbReference type="Proteomes" id="UP000325243"/>
    </source>
</evidence>
<dbReference type="EMBL" id="VSSB01000001">
    <property type="protein sequence ID" value="TYL53613.1"/>
    <property type="molecule type" value="Genomic_DNA"/>
</dbReference>
<comment type="caution">
    <text evidence="4">The sequence shown here is derived from an EMBL/GenBank/DDBJ whole genome shotgun (WGS) entry which is preliminary data.</text>
</comment>
<dbReference type="Pfam" id="PF01551">
    <property type="entry name" value="Peptidase_M23"/>
    <property type="match status" value="1"/>
</dbReference>
<feature type="chain" id="PRO_5039377184" evidence="2">
    <location>
        <begin position="25"/>
        <end position="391"/>
    </location>
</feature>
<dbReference type="PANTHER" id="PTHR21666">
    <property type="entry name" value="PEPTIDASE-RELATED"/>
    <property type="match status" value="1"/>
</dbReference>
<dbReference type="InterPro" id="IPR050570">
    <property type="entry name" value="Cell_wall_metabolism_enzyme"/>
</dbReference>